<sequence>MRVSAPWQDEHNVVKAWKRCVRSFAHERPPGFVERSVSGPLTRPLLAFNWSFGALLSAFAACVKIPALRDEMMEDLPLLQTVLSTYAALRYPVFKSTPVRWKGDIYFDDNAWIGLAALDIFTADGPDLWMNHAWNIYRFILDQGYDPGSGGVYWRMRPKSSLHVCSAGPTALLGARLSQLGRPVKREPIDRMIAWCWQMRNDRGVFRDHYNLVTRRIDPSVYTYNTGTPLHTVLVMDEIMPGESYGKMAEEVVACVPALLQSGSLPTTPWFNVVLLRALAEARSRRKGDLSPILDSYRRNMAESWKSFESTDMPLVLPSSDGKAGVLLRDAAASVETLAWLHRLEA</sequence>
<evidence type="ECO:0000313" key="1">
    <source>
        <dbReference type="EMBL" id="PSR26541.1"/>
    </source>
</evidence>
<organism evidence="1 2">
    <name type="scientific">Sulfobacillus benefaciens</name>
    <dbReference type="NCBI Taxonomy" id="453960"/>
    <lineage>
        <taxon>Bacteria</taxon>
        <taxon>Bacillati</taxon>
        <taxon>Bacillota</taxon>
        <taxon>Clostridia</taxon>
        <taxon>Eubacteriales</taxon>
        <taxon>Clostridiales Family XVII. Incertae Sedis</taxon>
        <taxon>Sulfobacillus</taxon>
    </lineage>
</organism>
<dbReference type="InterPro" id="IPR008928">
    <property type="entry name" value="6-hairpin_glycosidase_sf"/>
</dbReference>
<dbReference type="GO" id="GO:0005975">
    <property type="term" value="P:carbohydrate metabolic process"/>
    <property type="evidence" value="ECO:0007669"/>
    <property type="project" value="InterPro"/>
</dbReference>
<dbReference type="PANTHER" id="PTHR47791">
    <property type="entry name" value="MEIOTICALLY UP-REGULATED GENE 191 PROTEIN"/>
    <property type="match status" value="1"/>
</dbReference>
<dbReference type="InterPro" id="IPR005198">
    <property type="entry name" value="Glyco_hydro_76"/>
</dbReference>
<accession>A0A2T2WWC7</accession>
<name>A0A2T2WWC7_9FIRM</name>
<proteinExistence type="predicted"/>
<reference evidence="1 2" key="1">
    <citation type="journal article" date="2014" name="BMC Genomics">
        <title>Comparison of environmental and isolate Sulfobacillus genomes reveals diverse carbon, sulfur, nitrogen, and hydrogen metabolisms.</title>
        <authorList>
            <person name="Justice N.B."/>
            <person name="Norman A."/>
            <person name="Brown C.T."/>
            <person name="Singh A."/>
            <person name="Thomas B.C."/>
            <person name="Banfield J.F."/>
        </authorList>
    </citation>
    <scope>NUCLEOTIDE SEQUENCE [LARGE SCALE GENOMIC DNA]</scope>
    <source>
        <strain evidence="1">AMDSBA1</strain>
    </source>
</reference>
<dbReference type="PANTHER" id="PTHR47791:SF4">
    <property type="entry name" value="(PUTATIVE SECRETED PROTEIN)-RELATED"/>
    <property type="match status" value="1"/>
</dbReference>
<evidence type="ECO:0000313" key="2">
    <source>
        <dbReference type="Proteomes" id="UP000242699"/>
    </source>
</evidence>
<gene>
    <name evidence="1" type="ORF">C7B43_13780</name>
</gene>
<dbReference type="Proteomes" id="UP000242699">
    <property type="component" value="Unassembled WGS sequence"/>
</dbReference>
<dbReference type="SUPFAM" id="SSF48208">
    <property type="entry name" value="Six-hairpin glycosidases"/>
    <property type="match status" value="1"/>
</dbReference>
<dbReference type="Pfam" id="PF03663">
    <property type="entry name" value="Glyco_hydro_76"/>
    <property type="match status" value="1"/>
</dbReference>
<protein>
    <recommendedName>
        <fullName evidence="3">Glycoside hydrolase</fullName>
    </recommendedName>
</protein>
<dbReference type="AlphaFoldDB" id="A0A2T2WWC7"/>
<evidence type="ECO:0008006" key="3">
    <source>
        <dbReference type="Google" id="ProtNLM"/>
    </source>
</evidence>
<dbReference type="Gene3D" id="1.50.10.20">
    <property type="match status" value="1"/>
</dbReference>
<dbReference type="EMBL" id="PXYT01000035">
    <property type="protein sequence ID" value="PSR26541.1"/>
    <property type="molecule type" value="Genomic_DNA"/>
</dbReference>
<dbReference type="InterPro" id="IPR053169">
    <property type="entry name" value="MUG_Protein"/>
</dbReference>
<comment type="caution">
    <text evidence="1">The sequence shown here is derived from an EMBL/GenBank/DDBJ whole genome shotgun (WGS) entry which is preliminary data.</text>
</comment>